<evidence type="ECO:0000256" key="1">
    <source>
        <dbReference type="SAM" id="Phobius"/>
    </source>
</evidence>
<gene>
    <name evidence="2" type="ORF">MB901379_02305</name>
</gene>
<dbReference type="Pfam" id="PF26327">
    <property type="entry name" value="LpqS"/>
    <property type="match status" value="1"/>
</dbReference>
<keyword evidence="1" id="KW-0812">Transmembrane</keyword>
<evidence type="ECO:0000313" key="2">
    <source>
        <dbReference type="EMBL" id="VDM88741.1"/>
    </source>
</evidence>
<proteinExistence type="predicted"/>
<dbReference type="AlphaFoldDB" id="A0A3S4CVM9"/>
<name>A0A3S4CVM9_9MYCO</name>
<evidence type="ECO:0000313" key="3">
    <source>
        <dbReference type="Proteomes" id="UP000269998"/>
    </source>
</evidence>
<keyword evidence="1" id="KW-0472">Membrane</keyword>
<dbReference type="InterPro" id="IPR058714">
    <property type="entry name" value="LpqS"/>
</dbReference>
<dbReference type="EMBL" id="LR130759">
    <property type="protein sequence ID" value="VDM88741.1"/>
    <property type="molecule type" value="Genomic_DNA"/>
</dbReference>
<sequence length="239" mass="24591">MGPSPGSSSAGGTGRSADRVTPLLTPAARAIAGCAPPHKIHYLVGVSEEDAFSGDDFPGASCAGMRWCTADIPRQARRVLGWWSLVSGIYPPRSVTVVAAMQFGAPRPRRWLRYLIAVAAVGWLLGIAAACQAPVRDIAARPASPTLVTVAGNLFAKAPAVSRPDADCCLPGTHSCAAAVQTGVAVHLVVLAVVVTVLALVVRLAGTALVTARAPPRLGQVAFAGTGRNVLTRLCISRC</sequence>
<dbReference type="Proteomes" id="UP000269998">
    <property type="component" value="Chromosome"/>
</dbReference>
<organism evidence="2 3">
    <name type="scientific">Mycobacterium basiliense</name>
    <dbReference type="NCBI Taxonomy" id="2094119"/>
    <lineage>
        <taxon>Bacteria</taxon>
        <taxon>Bacillati</taxon>
        <taxon>Actinomycetota</taxon>
        <taxon>Actinomycetes</taxon>
        <taxon>Mycobacteriales</taxon>
        <taxon>Mycobacteriaceae</taxon>
        <taxon>Mycobacterium</taxon>
    </lineage>
</organism>
<feature type="transmembrane region" description="Helical" evidence="1">
    <location>
        <begin position="188"/>
        <end position="210"/>
    </location>
</feature>
<reference evidence="3" key="1">
    <citation type="submission" date="2018-02" db="EMBL/GenBank/DDBJ databases">
        <authorList>
            <person name="Seth-Smith MB H."/>
            <person name="Seth-Smith H."/>
        </authorList>
    </citation>
    <scope>NUCLEOTIDE SEQUENCE [LARGE SCALE GENOMIC DNA]</scope>
</reference>
<feature type="transmembrane region" description="Helical" evidence="1">
    <location>
        <begin position="111"/>
        <end position="135"/>
    </location>
</feature>
<accession>A0A3S4CVM9</accession>
<protein>
    <submittedName>
        <fullName evidence="2">Uncharacterized protein</fullName>
    </submittedName>
</protein>
<keyword evidence="1" id="KW-1133">Transmembrane helix</keyword>
<keyword evidence="3" id="KW-1185">Reference proteome</keyword>
<dbReference type="KEGG" id="mbai:MB901379_02305"/>